<name>A0A0D8XQV8_DICVI</name>
<dbReference type="PANTHER" id="PTHR12595">
    <property type="entry name" value="POS9-ACTIVATING FACTOR FAP7-RELATED"/>
    <property type="match status" value="1"/>
</dbReference>
<dbReference type="InterPro" id="IPR019265">
    <property type="entry name" value="RTRAF"/>
</dbReference>
<reference evidence="14" key="2">
    <citation type="journal article" date="2016" name="Sci. Rep.">
        <title>Dictyocaulus viviparus genome, variome and transcriptome elucidate lungworm biology and support future intervention.</title>
        <authorList>
            <person name="McNulty S.N."/>
            <person name="Strube C."/>
            <person name="Rosa B.A."/>
            <person name="Martin J.C."/>
            <person name="Tyagi R."/>
            <person name="Choi Y.J."/>
            <person name="Wang Q."/>
            <person name="Hallsworth Pepin K."/>
            <person name="Zhang X."/>
            <person name="Ozersky P."/>
            <person name="Wilson R.K."/>
            <person name="Sternberg P.W."/>
            <person name="Gasser R.B."/>
            <person name="Mitreva M."/>
        </authorList>
    </citation>
    <scope>NUCLEOTIDE SEQUENCE [LARGE SCALE GENOMIC DNA]</scope>
    <source>
        <strain evidence="14">HannoverDv2000</strain>
    </source>
</reference>
<dbReference type="AlphaFoldDB" id="A0A0D8XQV8"/>
<dbReference type="InterPro" id="IPR020103">
    <property type="entry name" value="PsdUridine_synth_cat_dom_sf"/>
</dbReference>
<evidence type="ECO:0000256" key="5">
    <source>
        <dbReference type="ARBA" id="ARBA00022679"/>
    </source>
</evidence>
<feature type="region of interest" description="LID" evidence="11">
    <location>
        <begin position="781"/>
        <end position="791"/>
    </location>
</feature>
<comment type="subunit">
    <text evidence="11">Monomer and homodimer. Interacts with small ribosomal subunit protein uS11. Not a structural component of 43S pre-ribosomes, but transiently interacts with them by binding to uS11.</text>
</comment>
<comment type="caution">
    <text evidence="11">Lacks conserved residue(s) required for the propagation of feature annotation.</text>
</comment>
<dbReference type="Pfam" id="PF13238">
    <property type="entry name" value="AAA_18"/>
    <property type="match status" value="1"/>
</dbReference>
<keyword evidence="4 11" id="KW-0698">rRNA processing</keyword>
<keyword evidence="3 11" id="KW-0690">Ribosome biogenesis</keyword>
<keyword evidence="10 11" id="KW-0539">Nucleus</keyword>
<dbReference type="GO" id="GO:0003723">
    <property type="term" value="F:RNA binding"/>
    <property type="evidence" value="ECO:0007669"/>
    <property type="project" value="InterPro"/>
</dbReference>
<dbReference type="EC" id="2.7.4.3" evidence="11"/>
<feature type="binding site" evidence="11">
    <location>
        <position position="688"/>
    </location>
    <ligand>
        <name>ATP</name>
        <dbReference type="ChEBI" id="CHEBI:30616"/>
    </ligand>
</feature>
<feature type="binding site" evidence="11">
    <location>
        <position position="686"/>
    </location>
    <ligand>
        <name>ATP</name>
        <dbReference type="ChEBI" id="CHEBI:30616"/>
    </ligand>
</feature>
<keyword evidence="2 11" id="KW-0963">Cytoplasm</keyword>
<comment type="function">
    <text evidence="11">Broad-specificity nucleoside monophosphate (NMP) kinase that catalyzes the reversible transfer of the terminal phosphate group between nucleoside triphosphates and monophosphates. Has also ATPase activity. Involved in the late cytoplasmic maturation steps of the 40S ribosomal particles, specifically 18S rRNA maturation. While NMP activity is not required for ribosome maturation, ATPase activity is. Associates transiently with small ribosomal subunit protein uS11. ATP hydrolysis breaks the interaction with uS11. May temporarily remove uS11 from the ribosome to enable a conformational change of the ribosomal RNA that is needed for the final maturation step of the small ribosomal subunit. Its NMP activity may have a role in nuclear energy homeostasis.</text>
</comment>
<gene>
    <name evidence="13" type="ORF">DICVIV_07026</name>
</gene>
<dbReference type="EMBL" id="KN716329">
    <property type="protein sequence ID" value="KJH46900.1"/>
    <property type="molecule type" value="Genomic_DNA"/>
</dbReference>
<feature type="binding site" evidence="11">
    <location>
        <position position="687"/>
    </location>
    <ligand>
        <name>ATP</name>
        <dbReference type="ChEBI" id="CHEBI:30616"/>
    </ligand>
</feature>
<evidence type="ECO:0000256" key="8">
    <source>
        <dbReference type="ARBA" id="ARBA00022840"/>
    </source>
</evidence>
<evidence type="ECO:0000256" key="3">
    <source>
        <dbReference type="ARBA" id="ARBA00022517"/>
    </source>
</evidence>
<evidence type="ECO:0000256" key="4">
    <source>
        <dbReference type="ARBA" id="ARBA00022552"/>
    </source>
</evidence>
<feature type="binding site" evidence="11">
    <location>
        <position position="684"/>
    </location>
    <ligand>
        <name>ATP</name>
        <dbReference type="ChEBI" id="CHEBI:30616"/>
    </ligand>
</feature>
<feature type="binding site" evidence="11">
    <location>
        <position position="689"/>
    </location>
    <ligand>
        <name>ATP</name>
        <dbReference type="ChEBI" id="CHEBI:30616"/>
    </ligand>
</feature>
<dbReference type="GO" id="GO:0042274">
    <property type="term" value="P:ribosomal small subunit biogenesis"/>
    <property type="evidence" value="ECO:0007669"/>
    <property type="project" value="UniProtKB-UniRule"/>
</dbReference>
<evidence type="ECO:0000313" key="13">
    <source>
        <dbReference type="EMBL" id="KJH46900.1"/>
    </source>
</evidence>
<dbReference type="GO" id="GO:0016887">
    <property type="term" value="F:ATP hydrolysis activity"/>
    <property type="evidence" value="ECO:0007669"/>
    <property type="project" value="UniProtKB-UniRule"/>
</dbReference>
<feature type="region of interest" description="NMPbind" evidence="11">
    <location>
        <begin position="704"/>
        <end position="727"/>
    </location>
</feature>
<dbReference type="OrthoDB" id="10251185at2759"/>
<dbReference type="Gene3D" id="3.40.50.300">
    <property type="entry name" value="P-loop containing nucleotide triphosphate hydrolases"/>
    <property type="match status" value="1"/>
</dbReference>
<feature type="domain" description="Pseudouridine synthase I TruA alpha/beta" evidence="12">
    <location>
        <begin position="246"/>
        <end position="352"/>
    </location>
</feature>
<keyword evidence="14" id="KW-1185">Reference proteome</keyword>
<dbReference type="GO" id="GO:0005737">
    <property type="term" value="C:cytoplasm"/>
    <property type="evidence" value="ECO:0007669"/>
    <property type="project" value="UniProtKB-SubCell"/>
</dbReference>
<dbReference type="Pfam" id="PF01416">
    <property type="entry name" value="PseudoU_synth_1"/>
    <property type="match status" value="1"/>
</dbReference>
<proteinExistence type="inferred from homology"/>
<dbReference type="GO" id="GO:0004017">
    <property type="term" value="F:AMP kinase activity"/>
    <property type="evidence" value="ECO:0007669"/>
    <property type="project" value="UniProtKB-UniRule"/>
</dbReference>
<keyword evidence="7 11" id="KW-0418">Kinase</keyword>
<dbReference type="SUPFAM" id="SSF52540">
    <property type="entry name" value="P-loop containing nucleoside triphosphate hydrolases"/>
    <property type="match status" value="2"/>
</dbReference>
<dbReference type="InterPro" id="IPR020095">
    <property type="entry name" value="PsdUridine_synth_TruA_C"/>
</dbReference>
<accession>A0A0D8XQV8</accession>
<dbReference type="InterPro" id="IPR020097">
    <property type="entry name" value="PsdUridine_synth_TruA_a/b_dom"/>
</dbReference>
<evidence type="ECO:0000256" key="7">
    <source>
        <dbReference type="ARBA" id="ARBA00022777"/>
    </source>
</evidence>
<dbReference type="SUPFAM" id="SSF55120">
    <property type="entry name" value="Pseudouridine synthase"/>
    <property type="match status" value="1"/>
</dbReference>
<dbReference type="GO" id="GO:0005524">
    <property type="term" value="F:ATP binding"/>
    <property type="evidence" value="ECO:0007669"/>
    <property type="project" value="UniProtKB-KW"/>
</dbReference>
<evidence type="ECO:0000256" key="10">
    <source>
        <dbReference type="ARBA" id="ARBA00023242"/>
    </source>
</evidence>
<dbReference type="InterPro" id="IPR020618">
    <property type="entry name" value="Adenyl_kinase_AK6"/>
</dbReference>
<evidence type="ECO:0000256" key="2">
    <source>
        <dbReference type="ARBA" id="ARBA00022490"/>
    </source>
</evidence>
<protein>
    <recommendedName>
        <fullName evidence="11">Adenylate kinase isoenzyme 6 homolog</fullName>
        <shortName evidence="11">AK6</shortName>
        <ecNumber evidence="11">2.7.4.3</ecNumber>
    </recommendedName>
    <alternativeName>
        <fullName evidence="11">Dual activity adenylate kinase/ATPase</fullName>
        <shortName evidence="11">AK/ATPase</shortName>
    </alternativeName>
</protein>
<evidence type="ECO:0000259" key="12">
    <source>
        <dbReference type="Pfam" id="PF01416"/>
    </source>
</evidence>
<keyword evidence="6 11" id="KW-0547">Nucleotide-binding</keyword>
<keyword evidence="5 11" id="KW-0808">Transferase</keyword>
<dbReference type="Pfam" id="PF10036">
    <property type="entry name" value="RLL"/>
    <property type="match status" value="1"/>
</dbReference>
<dbReference type="GO" id="GO:0005634">
    <property type="term" value="C:nucleus"/>
    <property type="evidence" value="ECO:0007669"/>
    <property type="project" value="UniProtKB-SubCell"/>
</dbReference>
<comment type="catalytic activity">
    <reaction evidence="1 11">
        <text>AMP + ATP = 2 ADP</text>
        <dbReference type="Rhea" id="RHEA:12973"/>
        <dbReference type="ChEBI" id="CHEBI:30616"/>
        <dbReference type="ChEBI" id="CHEBI:456215"/>
        <dbReference type="ChEBI" id="CHEBI:456216"/>
        <dbReference type="EC" id="2.7.4.3"/>
    </reaction>
</comment>
<dbReference type="InterPro" id="IPR027417">
    <property type="entry name" value="P-loop_NTPase"/>
</dbReference>
<dbReference type="GO" id="GO:0006364">
    <property type="term" value="P:rRNA processing"/>
    <property type="evidence" value="ECO:0007669"/>
    <property type="project" value="UniProtKB-KW"/>
</dbReference>
<comment type="similarity">
    <text evidence="11">Belongs to the adenylate kinase family. AK6 subfamily.</text>
</comment>
<dbReference type="STRING" id="29172.A0A0D8XQV8"/>
<keyword evidence="8 11" id="KW-0067">ATP-binding</keyword>
<feature type="binding site" evidence="11">
    <location>
        <position position="782"/>
    </location>
    <ligand>
        <name>ATP</name>
        <dbReference type="ChEBI" id="CHEBI:30616"/>
    </ligand>
</feature>
<organism evidence="13 14">
    <name type="scientific">Dictyocaulus viviparus</name>
    <name type="common">Bovine lungworm</name>
    <dbReference type="NCBI Taxonomy" id="29172"/>
    <lineage>
        <taxon>Eukaryota</taxon>
        <taxon>Metazoa</taxon>
        <taxon>Ecdysozoa</taxon>
        <taxon>Nematoda</taxon>
        <taxon>Chromadorea</taxon>
        <taxon>Rhabditida</taxon>
        <taxon>Rhabditina</taxon>
        <taxon>Rhabditomorpha</taxon>
        <taxon>Strongyloidea</taxon>
        <taxon>Metastrongylidae</taxon>
        <taxon>Dictyocaulus</taxon>
    </lineage>
</organism>
<reference evidence="13 14" key="1">
    <citation type="submission" date="2013-11" db="EMBL/GenBank/DDBJ databases">
        <title>Draft genome of the bovine lungworm Dictyocaulus viviparus.</title>
        <authorList>
            <person name="Mitreva M."/>
        </authorList>
    </citation>
    <scope>NUCLEOTIDE SEQUENCE [LARGE SCALE GENOMIC DNA]</scope>
    <source>
        <strain evidence="13 14">HannoverDv2000</strain>
    </source>
</reference>
<dbReference type="InterPro" id="IPR020094">
    <property type="entry name" value="TruA/RsuA/RluB/E/F_N"/>
</dbReference>
<dbReference type="HAMAP" id="MF_00039">
    <property type="entry name" value="Adenylate_kinase_AK6"/>
    <property type="match status" value="1"/>
</dbReference>
<dbReference type="Proteomes" id="UP000053766">
    <property type="component" value="Unassembled WGS sequence"/>
</dbReference>
<evidence type="ECO:0000313" key="14">
    <source>
        <dbReference type="Proteomes" id="UP000053766"/>
    </source>
</evidence>
<dbReference type="GO" id="GO:0001522">
    <property type="term" value="P:pseudouridine synthesis"/>
    <property type="evidence" value="ECO:0007669"/>
    <property type="project" value="InterPro"/>
</dbReference>
<dbReference type="Gene3D" id="3.30.70.660">
    <property type="entry name" value="Pseudouridine synthase I, catalytic domain, C-terminal subdomain"/>
    <property type="match status" value="1"/>
</dbReference>
<dbReference type="FunFam" id="3.40.50.300:FF:000372">
    <property type="entry name" value="Adenylate kinase isoenzyme 6 homolog"/>
    <property type="match status" value="1"/>
</dbReference>
<evidence type="ECO:0000256" key="1">
    <source>
        <dbReference type="ARBA" id="ARBA00000582"/>
    </source>
</evidence>
<dbReference type="GO" id="GO:0009982">
    <property type="term" value="F:pseudouridine synthase activity"/>
    <property type="evidence" value="ECO:0007669"/>
    <property type="project" value="InterPro"/>
</dbReference>
<dbReference type="PANTHER" id="PTHR12595:SF0">
    <property type="entry name" value="ADENYLATE KINASE ISOENZYME 6"/>
    <property type="match status" value="1"/>
</dbReference>
<keyword evidence="9" id="KW-0413">Isomerase</keyword>
<comment type="catalytic activity">
    <reaction evidence="11">
        <text>ATP + H2O = ADP + phosphate + H(+)</text>
        <dbReference type="Rhea" id="RHEA:13065"/>
        <dbReference type="ChEBI" id="CHEBI:15377"/>
        <dbReference type="ChEBI" id="CHEBI:15378"/>
        <dbReference type="ChEBI" id="CHEBI:30616"/>
        <dbReference type="ChEBI" id="CHEBI:43474"/>
        <dbReference type="ChEBI" id="CHEBI:456216"/>
    </reaction>
</comment>
<evidence type="ECO:0000256" key="9">
    <source>
        <dbReference type="ARBA" id="ARBA00023235"/>
    </source>
</evidence>
<comment type="subcellular location">
    <subcellularLocation>
        <location evidence="11">Cytoplasm</location>
    </subcellularLocation>
    <subcellularLocation>
        <location evidence="11">Nucleus</location>
    </subcellularLocation>
</comment>
<evidence type="ECO:0000256" key="6">
    <source>
        <dbReference type="ARBA" id="ARBA00022741"/>
    </source>
</evidence>
<dbReference type="Gene3D" id="3.30.70.580">
    <property type="entry name" value="Pseudouridine synthase I, catalytic domain, N-terminal subdomain"/>
    <property type="match status" value="1"/>
</dbReference>
<evidence type="ECO:0000256" key="11">
    <source>
        <dbReference type="HAMAP-Rule" id="MF_03173"/>
    </source>
</evidence>
<sequence>MVFPTKPGSLKRFRGDRNGSCEVDSNCSESYNLDSSNDESVHKEPSTKRKRLFDFDAHPRRKIAIQFLYYGWDFDGLHLMSALLKTKLISDEKDCDFSRCGRTDKGVSAFRQVAAVVVRSADVTGKFVFWHESADKSVMANYAKKEELSYLRMLNGVLPNNIRVISSVFESNFKVSFVYHISKWAAVPRNFSARHACNMRIYKYSLPRANLNIEVDMNERRVTMSFVRQLFEVSIETLSSNEIWVNRFDTTDILVDFPKCVININSQYCEFSTLTLSASGPSRNDLVEITICGSGFLWHMIRYIVTVLHEIGQGNEKPELIADLLNIEKMPCRPHYTLAVSTPLCLYECRFDSANLEWIYDDFTLRKTIASLQGDWSNLQTRARVVENMLNGLTNIPLTSQIDLNRGFLEFTQDHPLPARYVKFVDRKTCDSLEQKRGKLQKKMKASDDFEYKGFFREMDAKYFKKNSNDWWSSFLSEKDESKWSTKLMQVFGICLFSLSVQSIIINKFTCFGNEKRQLGGMYASQCIIKDAQHLTGSSFVKKEESLLMHARSNQNPLNLIDYSSPEFAQKVKELCQLLGIVEHPDPIVCLKAVCIFVSENLNDSIIKERNAERKSGYDPNIFDLRSFPLDLPEQKQGALTAAARILRLLNIEALRKTQTNFRLNQMMSDARQQPNILITGTPGTGKSTLGQELANQLQFDFIEIGKEVREYGLVEEFDPQFNCHVLDEEKLLDHLEDRMNSESGGVIVDYHGVDFFPERWFDIIIVLRCSNTLLYDRLAQRGYDANKIRENIECEIFGSLLEEARDSYQEDIIYELQSETVDQMYSNIDFICGLIAEWRLAH</sequence>